<dbReference type="eggNOG" id="COG1638">
    <property type="taxonomic scope" value="Bacteria"/>
</dbReference>
<accession>Q2RLD6</accession>
<gene>
    <name evidence="3" type="ordered locus">Moth_0422</name>
</gene>
<dbReference type="Pfam" id="PF03480">
    <property type="entry name" value="DctP"/>
    <property type="match status" value="1"/>
</dbReference>
<dbReference type="PROSITE" id="PS51257">
    <property type="entry name" value="PROKAR_LIPOPROTEIN"/>
    <property type="match status" value="1"/>
</dbReference>
<dbReference type="PANTHER" id="PTHR33376:SF3">
    <property type="entry name" value="C4-DICARBOXYLATE-BINDING PROTEIN"/>
    <property type="match status" value="1"/>
</dbReference>
<sequence length="335" mass="37404">MFKWKKLILPLLLLIAMLIMSACGKSPADKQQDSNTYTLKIHMVINEQDPIYQGYAEFKKGVEARTNGKVKVELYPNGVLGNDEDLLQQAMLGGNVAVNSDAGRLGVWVPEMGILLAPYLTDNANEMQKLLKSDLVKKWTDELAQKKGLTVLSFNYYAGARHFITKKPISTPEDLNGLKIRTPGSPVWQETIKAMGATPVALPWTETYPAIEQGVIDGAEAQDSATYGAKIYEVAKYITKTGHIQLWNCLVVGTKWFEQLPKEYQQILIEESIKAGDFTTNKVLASEKELEDKMAATGAIIKEVDIKPFKTKSEIVYSKLNYQDLRQEVNKVLGK</sequence>
<dbReference type="NCBIfam" id="TIGR00787">
    <property type="entry name" value="dctP"/>
    <property type="match status" value="1"/>
</dbReference>
<dbReference type="GO" id="GO:0055085">
    <property type="term" value="P:transmembrane transport"/>
    <property type="evidence" value="ECO:0007669"/>
    <property type="project" value="InterPro"/>
</dbReference>
<dbReference type="HOGENOM" id="CLU_036176_4_1_9"/>
<dbReference type="EMBL" id="CP000232">
    <property type="protein sequence ID" value="ABC18753.1"/>
    <property type="molecule type" value="Genomic_DNA"/>
</dbReference>
<feature type="signal peptide" evidence="2">
    <location>
        <begin position="1"/>
        <end position="22"/>
    </location>
</feature>
<dbReference type="Gene3D" id="3.40.190.170">
    <property type="entry name" value="Bacterial extracellular solute-binding protein, family 7"/>
    <property type="match status" value="1"/>
</dbReference>
<reference evidence="3" key="1">
    <citation type="submission" date="2005-12" db="EMBL/GenBank/DDBJ databases">
        <title>Complete sequence of Moorella thermoacetica ATCC 39073.</title>
        <authorList>
            <consortium name="US DOE Joint Genome Institute"/>
            <person name="Copeland A."/>
            <person name="Lucas S."/>
            <person name="Lapidus A."/>
            <person name="Barry K."/>
            <person name="Detter J.C."/>
            <person name="Glavina T."/>
            <person name="Hammon N."/>
            <person name="Israni S."/>
            <person name="Pitluck S."/>
            <person name="Chertkov O."/>
            <person name="Saunders E.H."/>
            <person name="Brettin T."/>
            <person name="Bruce D."/>
            <person name="Han C."/>
            <person name="Tapia R."/>
            <person name="Gilna P."/>
            <person name="Schmutz J."/>
            <person name="Larimer F."/>
            <person name="Land M."/>
            <person name="Kyrpides N."/>
            <person name="Anderson I."/>
            <person name="Richardson P."/>
            <person name="Ragsdale S."/>
        </authorList>
    </citation>
    <scope>NUCLEOTIDE SEQUENCE</scope>
    <source>
        <strain evidence="3">ATCC 39073</strain>
    </source>
</reference>
<evidence type="ECO:0000256" key="1">
    <source>
        <dbReference type="ARBA" id="ARBA00022729"/>
    </source>
</evidence>
<dbReference type="AlphaFoldDB" id="Q2RLD6"/>
<evidence type="ECO:0000313" key="3">
    <source>
        <dbReference type="EMBL" id="ABC18753.1"/>
    </source>
</evidence>
<feature type="chain" id="PRO_5038718137" evidence="2">
    <location>
        <begin position="23"/>
        <end position="335"/>
    </location>
</feature>
<dbReference type="GO" id="GO:0030288">
    <property type="term" value="C:outer membrane-bounded periplasmic space"/>
    <property type="evidence" value="ECO:0007669"/>
    <property type="project" value="InterPro"/>
</dbReference>
<organism evidence="3">
    <name type="scientific">Moorella thermoacetica (strain ATCC 39073 / JCM 9320)</name>
    <dbReference type="NCBI Taxonomy" id="264732"/>
    <lineage>
        <taxon>Bacteria</taxon>
        <taxon>Bacillati</taxon>
        <taxon>Bacillota</taxon>
        <taxon>Clostridia</taxon>
        <taxon>Neomoorellales</taxon>
        <taxon>Neomoorellaceae</taxon>
        <taxon>Neomoorella</taxon>
    </lineage>
</organism>
<dbReference type="PANTHER" id="PTHR33376">
    <property type="match status" value="1"/>
</dbReference>
<proteinExistence type="predicted"/>
<dbReference type="InterPro" id="IPR004682">
    <property type="entry name" value="TRAP_DctP"/>
</dbReference>
<dbReference type="PIRSF" id="PIRSF006470">
    <property type="entry name" value="DctB"/>
    <property type="match status" value="1"/>
</dbReference>
<dbReference type="CDD" id="cd13669">
    <property type="entry name" value="PBP2_TRAP_TM0322_like"/>
    <property type="match status" value="1"/>
</dbReference>
<dbReference type="PATRIC" id="fig|264732.11.peg.457"/>
<protein>
    <submittedName>
        <fullName evidence="3">TRAP dicarboxylate transporter, DctP subunit</fullName>
    </submittedName>
</protein>
<dbReference type="NCBIfam" id="NF037995">
    <property type="entry name" value="TRAP_S1"/>
    <property type="match status" value="1"/>
</dbReference>
<dbReference type="EnsemblBacteria" id="ABC18753">
    <property type="protein sequence ID" value="ABC18753"/>
    <property type="gene ID" value="Moth_0422"/>
</dbReference>
<dbReference type="STRING" id="264732.Moth_0422"/>
<name>Q2RLD6_MOOTA</name>
<dbReference type="InterPro" id="IPR018389">
    <property type="entry name" value="DctP_fam"/>
</dbReference>
<dbReference type="OrthoDB" id="9815946at2"/>
<dbReference type="SUPFAM" id="SSF53850">
    <property type="entry name" value="Periplasmic binding protein-like II"/>
    <property type="match status" value="1"/>
</dbReference>
<evidence type="ECO:0000256" key="2">
    <source>
        <dbReference type="SAM" id="SignalP"/>
    </source>
</evidence>
<dbReference type="KEGG" id="mta:Moth_0422"/>
<dbReference type="InterPro" id="IPR038404">
    <property type="entry name" value="TRAP_DctP_sf"/>
</dbReference>
<keyword evidence="1 2" id="KW-0732">Signal</keyword>